<evidence type="ECO:0000256" key="1">
    <source>
        <dbReference type="SAM" id="SignalP"/>
    </source>
</evidence>
<organism evidence="2 3">
    <name type="scientific">Prunus persica</name>
    <name type="common">Peach</name>
    <name type="synonym">Amygdalus persica</name>
    <dbReference type="NCBI Taxonomy" id="3760"/>
    <lineage>
        <taxon>Eukaryota</taxon>
        <taxon>Viridiplantae</taxon>
        <taxon>Streptophyta</taxon>
        <taxon>Embryophyta</taxon>
        <taxon>Tracheophyta</taxon>
        <taxon>Spermatophyta</taxon>
        <taxon>Magnoliopsida</taxon>
        <taxon>eudicotyledons</taxon>
        <taxon>Gunneridae</taxon>
        <taxon>Pentapetalae</taxon>
        <taxon>rosids</taxon>
        <taxon>fabids</taxon>
        <taxon>Rosales</taxon>
        <taxon>Rosaceae</taxon>
        <taxon>Amygdaloideae</taxon>
        <taxon>Amygdaleae</taxon>
        <taxon>Prunus</taxon>
    </lineage>
</organism>
<dbReference type="Proteomes" id="UP000006882">
    <property type="component" value="Chromosome G3"/>
</dbReference>
<evidence type="ECO:0000313" key="2">
    <source>
        <dbReference type="EMBL" id="ONI15991.1"/>
    </source>
</evidence>
<dbReference type="AlphaFoldDB" id="A0A251PWR4"/>
<accession>A0A251PWR4</accession>
<name>A0A251PWR4_PRUPE</name>
<protein>
    <recommendedName>
        <fullName evidence="4">Thionin-like protein 2</fullName>
    </recommendedName>
</protein>
<gene>
    <name evidence="2" type="ORF">PRUPE_3G072900</name>
</gene>
<feature type="chain" id="PRO_5012874429" description="Thionin-like protein 2" evidence="1">
    <location>
        <begin position="30"/>
        <end position="128"/>
    </location>
</feature>
<dbReference type="InterPro" id="IPR038975">
    <property type="entry name" value="THNL"/>
</dbReference>
<dbReference type="eggNOG" id="ENOG502S5NS">
    <property type="taxonomic scope" value="Eukaryota"/>
</dbReference>
<reference evidence="2 3" key="1">
    <citation type="journal article" date="2013" name="Nat. Genet.">
        <title>The high-quality draft genome of peach (Prunus persica) identifies unique patterns of genetic diversity, domestication and genome evolution.</title>
        <authorList>
            <consortium name="International Peach Genome Initiative"/>
            <person name="Verde I."/>
            <person name="Abbott A.G."/>
            <person name="Scalabrin S."/>
            <person name="Jung S."/>
            <person name="Shu S."/>
            <person name="Marroni F."/>
            <person name="Zhebentyayeva T."/>
            <person name="Dettori M.T."/>
            <person name="Grimwood J."/>
            <person name="Cattonaro F."/>
            <person name="Zuccolo A."/>
            <person name="Rossini L."/>
            <person name="Jenkins J."/>
            <person name="Vendramin E."/>
            <person name="Meisel L.A."/>
            <person name="Decroocq V."/>
            <person name="Sosinski B."/>
            <person name="Prochnik S."/>
            <person name="Mitros T."/>
            <person name="Policriti A."/>
            <person name="Cipriani G."/>
            <person name="Dondini L."/>
            <person name="Ficklin S."/>
            <person name="Goodstein D.M."/>
            <person name="Xuan P."/>
            <person name="Del Fabbro C."/>
            <person name="Aramini V."/>
            <person name="Copetti D."/>
            <person name="Gonzalez S."/>
            <person name="Horner D.S."/>
            <person name="Falchi R."/>
            <person name="Lucas S."/>
            <person name="Mica E."/>
            <person name="Maldonado J."/>
            <person name="Lazzari B."/>
            <person name="Bielenberg D."/>
            <person name="Pirona R."/>
            <person name="Miculan M."/>
            <person name="Barakat A."/>
            <person name="Testolin R."/>
            <person name="Stella A."/>
            <person name="Tartarini S."/>
            <person name="Tonutti P."/>
            <person name="Arus P."/>
            <person name="Orellana A."/>
            <person name="Wells C."/>
            <person name="Main D."/>
            <person name="Vizzotto G."/>
            <person name="Silva H."/>
            <person name="Salamini F."/>
            <person name="Schmutz J."/>
            <person name="Morgante M."/>
            <person name="Rokhsar D.S."/>
        </authorList>
    </citation>
    <scope>NUCLEOTIDE SEQUENCE [LARGE SCALE GENOMIC DNA]</scope>
    <source>
        <strain evidence="3">cv. Nemared</strain>
    </source>
</reference>
<dbReference type="Gramene" id="ONI15991">
    <property type="protein sequence ID" value="ONI15991"/>
    <property type="gene ID" value="PRUPE_3G072900"/>
</dbReference>
<keyword evidence="1" id="KW-0732">Signal</keyword>
<dbReference type="OrthoDB" id="653285at2759"/>
<evidence type="ECO:0000313" key="3">
    <source>
        <dbReference type="Proteomes" id="UP000006882"/>
    </source>
</evidence>
<dbReference type="PANTHER" id="PTHR36312:SF1">
    <property type="entry name" value="OS01G0594500 PROTEIN"/>
    <property type="match status" value="1"/>
</dbReference>
<proteinExistence type="predicted"/>
<dbReference type="PANTHER" id="PTHR36312">
    <property type="entry name" value="THIONIN-LIKE PROTEIN 1"/>
    <property type="match status" value="1"/>
</dbReference>
<keyword evidence="3" id="KW-1185">Reference proteome</keyword>
<dbReference type="EMBL" id="CM007653">
    <property type="protein sequence ID" value="ONI15991.1"/>
    <property type="molecule type" value="Genomic_DNA"/>
</dbReference>
<dbReference type="ExpressionAtlas" id="A0A251PWR4">
    <property type="expression patterns" value="differential"/>
</dbReference>
<feature type="signal peptide" evidence="1">
    <location>
        <begin position="1"/>
        <end position="29"/>
    </location>
</feature>
<evidence type="ECO:0008006" key="4">
    <source>
        <dbReference type="Google" id="ProtNLM"/>
    </source>
</evidence>
<sequence>MRSMDKKELRSLAVAYLVLGMMLVGQSTASFESCYGSCFILCVIIPNNTVGSCTLECLKDCIIPNPPLGQSNIQNHNQYDFCKLGCASTLCSNFSTKQNPEVEKVSGCVDSCSGRCKIKITSPPKKNL</sequence>